<dbReference type="Proteomes" id="UP000243498">
    <property type="component" value="Unassembled WGS sequence"/>
</dbReference>
<accession>A0A162JIL7</accession>
<reference evidence="2 3" key="1">
    <citation type="journal article" date="2016" name="Genome Biol. Evol.">
        <title>Divergent and convergent evolution of fungal pathogenicity.</title>
        <authorList>
            <person name="Shang Y."/>
            <person name="Xiao G."/>
            <person name="Zheng P."/>
            <person name="Cen K."/>
            <person name="Zhan S."/>
            <person name="Wang C."/>
        </authorList>
    </citation>
    <scope>NUCLEOTIDE SEQUENCE [LARGE SCALE GENOMIC DNA]</scope>
    <source>
        <strain evidence="2 3">RCEF 4871</strain>
    </source>
</reference>
<dbReference type="EMBL" id="AZHC01000009">
    <property type="protein sequence ID" value="OAA44868.1"/>
    <property type="molecule type" value="Genomic_DNA"/>
</dbReference>
<name>A0A162JIL7_METRR</name>
<organism evidence="2 3">
    <name type="scientific">Metarhizium rileyi (strain RCEF 4871)</name>
    <name type="common">Nomuraea rileyi</name>
    <dbReference type="NCBI Taxonomy" id="1649241"/>
    <lineage>
        <taxon>Eukaryota</taxon>
        <taxon>Fungi</taxon>
        <taxon>Dikarya</taxon>
        <taxon>Ascomycota</taxon>
        <taxon>Pezizomycotina</taxon>
        <taxon>Sordariomycetes</taxon>
        <taxon>Hypocreomycetidae</taxon>
        <taxon>Hypocreales</taxon>
        <taxon>Clavicipitaceae</taxon>
        <taxon>Metarhizium</taxon>
    </lineage>
</organism>
<sequence length="382" mass="40328">MTTPKAKDPLDALQLLVNDVLVQTGKALRASRRDSQGNLPPFQGALQPKLPDTIRAFHSALDDLEHDIIRAKSVLLRDLNRLKAQNHSSDESRSLPPPQQVESQSKSPMAIEIDSSPQAVLKEEPIDSDLPGSKLGGAPIPDMGMGLGLGLGMADATHPAVPVKDENVSQQASNGVHAGIPGAIKSESKESKPEAPVATMDLLDGNQANMGGSDGAALDLTNSDLNFTDMEFTLAPTNNSQNQPGHEGNATASNHEPSFDLASFDTTDGATGTLSSLENMLPTNNATMQSAPATTNASEARPADSQPNAERQKKASVADQSLADVFTGDGQADGMDFDFSLGDGMGGDTFDDLMNDRDNTFDTMEHGDFDANFFGLDKIDDS</sequence>
<feature type="compositionally biased region" description="Polar residues" evidence="1">
    <location>
        <begin position="235"/>
        <end position="256"/>
    </location>
</feature>
<evidence type="ECO:0000313" key="2">
    <source>
        <dbReference type="EMBL" id="OAA44868.1"/>
    </source>
</evidence>
<keyword evidence="3" id="KW-1185">Reference proteome</keyword>
<feature type="region of interest" description="Disordered" evidence="1">
    <location>
        <begin position="235"/>
        <end position="318"/>
    </location>
</feature>
<evidence type="ECO:0000313" key="3">
    <source>
        <dbReference type="Proteomes" id="UP000243498"/>
    </source>
</evidence>
<protein>
    <submittedName>
        <fullName evidence="2">Uncharacterized protein</fullName>
    </submittedName>
</protein>
<dbReference type="OrthoDB" id="5409998at2759"/>
<dbReference type="OMA" id="QADGMDF"/>
<dbReference type="STRING" id="1081105.A0A162JIL7"/>
<feature type="compositionally biased region" description="Polar residues" evidence="1">
    <location>
        <begin position="264"/>
        <end position="298"/>
    </location>
</feature>
<feature type="region of interest" description="Disordered" evidence="1">
    <location>
        <begin position="85"/>
        <end position="109"/>
    </location>
</feature>
<gene>
    <name evidence="2" type="ORF">NOR_03622</name>
</gene>
<proteinExistence type="predicted"/>
<dbReference type="AlphaFoldDB" id="A0A162JIL7"/>
<feature type="region of interest" description="Disordered" evidence="1">
    <location>
        <begin position="174"/>
        <end position="196"/>
    </location>
</feature>
<evidence type="ECO:0000256" key="1">
    <source>
        <dbReference type="SAM" id="MobiDB-lite"/>
    </source>
</evidence>
<comment type="caution">
    <text evidence="2">The sequence shown here is derived from an EMBL/GenBank/DDBJ whole genome shotgun (WGS) entry which is preliminary data.</text>
</comment>